<reference evidence="2" key="1">
    <citation type="submission" date="2016-06" db="EMBL/GenBank/DDBJ databases">
        <title>Parallel loss of symbiosis genes in relatives of nitrogen-fixing non-legume Parasponia.</title>
        <authorList>
            <person name="Van Velzen R."/>
            <person name="Holmer R."/>
            <person name="Bu F."/>
            <person name="Rutten L."/>
            <person name="Van Zeijl A."/>
            <person name="Liu W."/>
            <person name="Santuari L."/>
            <person name="Cao Q."/>
            <person name="Sharma T."/>
            <person name="Shen D."/>
            <person name="Roswanjaya Y."/>
            <person name="Wardhani T."/>
            <person name="Kalhor M.S."/>
            <person name="Jansen J."/>
            <person name="Van den Hoogen J."/>
            <person name="Gungor B."/>
            <person name="Hartog M."/>
            <person name="Hontelez J."/>
            <person name="Verver J."/>
            <person name="Yang W.-C."/>
            <person name="Schijlen E."/>
            <person name="Repin R."/>
            <person name="Schilthuizen M."/>
            <person name="Schranz E."/>
            <person name="Heidstra R."/>
            <person name="Miyata K."/>
            <person name="Fedorova E."/>
            <person name="Kohlen W."/>
            <person name="Bisseling T."/>
            <person name="Smit S."/>
            <person name="Geurts R."/>
        </authorList>
    </citation>
    <scope>NUCLEOTIDE SEQUENCE [LARGE SCALE GENOMIC DNA]</scope>
    <source>
        <strain evidence="2">cv. WU1-14</strain>
    </source>
</reference>
<dbReference type="InterPro" id="IPR007750">
    <property type="entry name" value="DUF674"/>
</dbReference>
<evidence type="ECO:0000313" key="2">
    <source>
        <dbReference type="Proteomes" id="UP000237105"/>
    </source>
</evidence>
<comment type="caution">
    <text evidence="1">The sequence shown here is derived from an EMBL/GenBank/DDBJ whole genome shotgun (WGS) entry which is preliminary data.</text>
</comment>
<sequence>MGKRVLSAEVGKDVVSFLLSFISLPIRTVSRLLSSKDMVGSLYNLYESFCNLSSTYMQPNVDEDIVLRPKSSRCVIYNPKDICSHCRHTMSTYIPFVKSEASSKVGSTTDRIGYVIEMATYMVMDNLEVKPIPPFQIFLCLTSLILKTLVSSRRRMIQWAWLR</sequence>
<dbReference type="OrthoDB" id="2014278at2759"/>
<dbReference type="PANTHER" id="PTHR33103:SF19">
    <property type="entry name" value="OS09G0544700 PROTEIN"/>
    <property type="match status" value="1"/>
</dbReference>
<dbReference type="EMBL" id="JXTB01000024">
    <property type="protein sequence ID" value="PON75320.1"/>
    <property type="molecule type" value="Genomic_DNA"/>
</dbReference>
<proteinExistence type="predicted"/>
<protein>
    <submittedName>
        <fullName evidence="1">Uncharacterized protein</fullName>
    </submittedName>
</protein>
<name>A0A2P5DPW1_PARAD</name>
<gene>
    <name evidence="1" type="ORF">PanWU01x14_042870</name>
</gene>
<dbReference type="Proteomes" id="UP000237105">
    <property type="component" value="Unassembled WGS sequence"/>
</dbReference>
<dbReference type="STRING" id="3476.A0A2P5DPW1"/>
<organism evidence="1 2">
    <name type="scientific">Parasponia andersonii</name>
    <name type="common">Sponia andersonii</name>
    <dbReference type="NCBI Taxonomy" id="3476"/>
    <lineage>
        <taxon>Eukaryota</taxon>
        <taxon>Viridiplantae</taxon>
        <taxon>Streptophyta</taxon>
        <taxon>Embryophyta</taxon>
        <taxon>Tracheophyta</taxon>
        <taxon>Spermatophyta</taxon>
        <taxon>Magnoliopsida</taxon>
        <taxon>eudicotyledons</taxon>
        <taxon>Gunneridae</taxon>
        <taxon>Pentapetalae</taxon>
        <taxon>rosids</taxon>
        <taxon>fabids</taxon>
        <taxon>Rosales</taxon>
        <taxon>Cannabaceae</taxon>
        <taxon>Parasponia</taxon>
    </lineage>
</organism>
<dbReference type="PANTHER" id="PTHR33103">
    <property type="entry name" value="OS01G0153900 PROTEIN"/>
    <property type="match status" value="1"/>
</dbReference>
<evidence type="ECO:0000313" key="1">
    <source>
        <dbReference type="EMBL" id="PON75320.1"/>
    </source>
</evidence>
<dbReference type="AlphaFoldDB" id="A0A2P5DPW1"/>
<keyword evidence="2" id="KW-1185">Reference proteome</keyword>
<accession>A0A2P5DPW1</accession>
<dbReference type="Pfam" id="PF05056">
    <property type="entry name" value="DUF674"/>
    <property type="match status" value="1"/>
</dbReference>